<reference evidence="3" key="1">
    <citation type="journal article" date="2020" name="Stud. Mycol.">
        <title>101 Dothideomycetes genomes: a test case for predicting lifestyles and emergence of pathogens.</title>
        <authorList>
            <person name="Haridas S."/>
            <person name="Albert R."/>
            <person name="Binder M."/>
            <person name="Bloem J."/>
            <person name="Labutti K."/>
            <person name="Salamov A."/>
            <person name="Andreopoulos B."/>
            <person name="Baker S."/>
            <person name="Barry K."/>
            <person name="Bills G."/>
            <person name="Bluhm B."/>
            <person name="Cannon C."/>
            <person name="Castanera R."/>
            <person name="Culley D."/>
            <person name="Daum C."/>
            <person name="Ezra D."/>
            <person name="Gonzalez J."/>
            <person name="Henrissat B."/>
            <person name="Kuo A."/>
            <person name="Liang C."/>
            <person name="Lipzen A."/>
            <person name="Lutzoni F."/>
            <person name="Magnuson J."/>
            <person name="Mondo S."/>
            <person name="Nolan M."/>
            <person name="Ohm R."/>
            <person name="Pangilinan J."/>
            <person name="Park H.-J."/>
            <person name="Ramirez L."/>
            <person name="Alfaro M."/>
            <person name="Sun H."/>
            <person name="Tritt A."/>
            <person name="Yoshinaga Y."/>
            <person name="Zwiers L.-H."/>
            <person name="Turgeon B."/>
            <person name="Goodwin S."/>
            <person name="Spatafora J."/>
            <person name="Crous P."/>
            <person name="Grigoriev I."/>
        </authorList>
    </citation>
    <scope>NUCLEOTIDE SEQUENCE</scope>
    <source>
        <strain evidence="3">CBS 133067</strain>
    </source>
</reference>
<protein>
    <recommendedName>
        <fullName evidence="2">F-box domain-containing protein</fullName>
    </recommendedName>
</protein>
<dbReference type="EMBL" id="ML978121">
    <property type="protein sequence ID" value="KAF2104525.1"/>
    <property type="molecule type" value="Genomic_DNA"/>
</dbReference>
<feature type="compositionally biased region" description="Polar residues" evidence="1">
    <location>
        <begin position="187"/>
        <end position="197"/>
    </location>
</feature>
<evidence type="ECO:0000313" key="3">
    <source>
        <dbReference type="EMBL" id="KAF2104525.1"/>
    </source>
</evidence>
<accession>A0A9P4IN15</accession>
<gene>
    <name evidence="3" type="ORF">NA57DRAFT_51346</name>
</gene>
<dbReference type="Gene3D" id="3.80.10.10">
    <property type="entry name" value="Ribonuclease Inhibitor"/>
    <property type="match status" value="1"/>
</dbReference>
<sequence length="509" mass="58639">MAGGITSLPNELLEKIADETTNADLLNLRLTCRQLNEKTLRTVGKRFFQWRLVFIYIKRSIDQLVEISRHQTFRSYVRNVDLASHCLRYDEDTVHWKGLRRQYGEDLECNIDSDVFLQYWKDQQWLTTTGSNIRLMADALAKFPDLVQLSTVHPCEHQLRQLRLIAGDILPELDDPIQNSEADDLSETSVPSTGQRNNDIKPLETEDDMEDESDIDFTKLKMPVGEHDFIDFEFDDDSDCDDSDCDDSDCEGDEDESLGETDRDWDIKTEWPLLFKDGAMTHPSRTARFVVALLIASKARIKNLLVNFEKFFGCEALSVSTEDRHLLQDQLRSLQHLSMRATIDMESEALVQMLQSATNLKELGLWLFNTPSVGYFNNIVSKTKFQKLVTLRLWNCYESRPFGCRAAFYEPSTIIQFLSNSKLTLRDVELVDLAIKGSFIPCLQYMHGAMRLQTLTLHGIDEHLYDQPESEYGKSHVCPELECISLSKNVKSELRKLIKRLRASCGTRY</sequence>
<organism evidence="3 4">
    <name type="scientific">Rhizodiscina lignyota</name>
    <dbReference type="NCBI Taxonomy" id="1504668"/>
    <lineage>
        <taxon>Eukaryota</taxon>
        <taxon>Fungi</taxon>
        <taxon>Dikarya</taxon>
        <taxon>Ascomycota</taxon>
        <taxon>Pezizomycotina</taxon>
        <taxon>Dothideomycetes</taxon>
        <taxon>Pleosporomycetidae</taxon>
        <taxon>Aulographales</taxon>
        <taxon>Rhizodiscinaceae</taxon>
        <taxon>Rhizodiscina</taxon>
    </lineage>
</organism>
<dbReference type="InterPro" id="IPR001810">
    <property type="entry name" value="F-box_dom"/>
</dbReference>
<evidence type="ECO:0000259" key="2">
    <source>
        <dbReference type="PROSITE" id="PS50181"/>
    </source>
</evidence>
<feature type="compositionally biased region" description="Acidic residues" evidence="1">
    <location>
        <begin position="175"/>
        <end position="186"/>
    </location>
</feature>
<comment type="caution">
    <text evidence="3">The sequence shown here is derived from an EMBL/GenBank/DDBJ whole genome shotgun (WGS) entry which is preliminary data.</text>
</comment>
<dbReference type="OrthoDB" id="3634744at2759"/>
<proteinExistence type="predicted"/>
<evidence type="ECO:0000256" key="1">
    <source>
        <dbReference type="SAM" id="MobiDB-lite"/>
    </source>
</evidence>
<evidence type="ECO:0000313" key="4">
    <source>
        <dbReference type="Proteomes" id="UP000799772"/>
    </source>
</evidence>
<dbReference type="PROSITE" id="PS50181">
    <property type="entry name" value="FBOX"/>
    <property type="match status" value="1"/>
</dbReference>
<dbReference type="Proteomes" id="UP000799772">
    <property type="component" value="Unassembled WGS sequence"/>
</dbReference>
<feature type="region of interest" description="Disordered" evidence="1">
    <location>
        <begin position="175"/>
        <end position="212"/>
    </location>
</feature>
<dbReference type="SUPFAM" id="SSF52047">
    <property type="entry name" value="RNI-like"/>
    <property type="match status" value="1"/>
</dbReference>
<keyword evidence="4" id="KW-1185">Reference proteome</keyword>
<name>A0A9P4IN15_9PEZI</name>
<dbReference type="AlphaFoldDB" id="A0A9P4IN15"/>
<dbReference type="InterPro" id="IPR032675">
    <property type="entry name" value="LRR_dom_sf"/>
</dbReference>
<feature type="domain" description="F-box" evidence="2">
    <location>
        <begin position="2"/>
        <end position="51"/>
    </location>
</feature>
<dbReference type="Pfam" id="PF00646">
    <property type="entry name" value="F-box"/>
    <property type="match status" value="1"/>
</dbReference>